<gene>
    <name evidence="1" type="ORF">BSAL_26480</name>
</gene>
<proteinExistence type="predicted"/>
<dbReference type="SUPFAM" id="SSF52540">
    <property type="entry name" value="P-loop containing nucleoside triphosphate hydrolases"/>
    <property type="match status" value="1"/>
</dbReference>
<dbReference type="Gene3D" id="3.40.50.300">
    <property type="entry name" value="P-loop containing nucleotide triphosphate hydrolases"/>
    <property type="match status" value="1"/>
</dbReference>
<sequence>MTTILVFDYDPLCLGDFVSSSEVVEVAVAQETSLFWIRELAFLRDTETVLSDHGFEYEIPVMSDEVESGDVDRRKLYWNVMLKTVASVVEHESLEQHLWYEYVLCRMSCHYVERVTAYVRSKGRFSKSEEDLYVHKDILFVAYCGFVAFKDLHLSLTELYSSTSGDVSVHAMVPPPGTAPYVEMSWKDFYDEMCSDNPRIDAAMEVAKYAQTLIRFLIPSYVFALGPIPDPALWNFTFTAQDVTDLYHGHCSELRLAKVMESLTTNRCHGFAVDTTKDARTLRHQMWTLAYSTHVLLWGLLTNDRRLLGLLFDNSELLTSLDAVYDRSLNGNQLYHSTCLHYLLETRRHAMTARACNCANRPPWKRYSSASSPNSSNGSQCFCGGDSGKHRFYDDELLAAVVRAPEDLEKQIRSEAILWDNEKNLLHVLWAHCNDRVKCVPSESNGRFAMDDHWDKINKYYTQLQKNDVNFHLAVTLGTDIPTSDRRHGEGYDRMVHIMTASIRKLVLDVRQCHENVQNLNTKYWRYSGGERAVISIPYGSNVIKTREVQPSLLNNCRVVDIGLNLSGWYTIPDRATTFSQICQLEHNCDSAPSDRTCAPLKHFLLETARMRGGEFVLHGFCDAPGGGVHDVKINVTLNANERKGGKFEHLDFRVRVDNEDVQKATIITIKYDDHRDDHHEANGVDVSSAFLRLGIQLVDTGLGLRPDHIVHESADTLGAALAGEKKLQSEKNEVLTPEDRSRAMQVSPEMLLHLPLTQRGLSKFHSEHLFSQMQALESLFKAGGVRVLGLSTRDVGFAKIVLQDACYTVVNISIDDLSYATKYDFIKNLGTMSALSIIHLSVQSPLPRALIARLVDLTRNTSLRYIIEAARVTMPFFDDQILAHCSVQLMERRVCALDASDSFGAFVSDVSTSVLSGDAHLLLKEVQELADWANNQMQALALHAVPQMVPGTRLAIVVKGELHEIEGDVGGAVRDFGREIDQKQIQELLWEYPHEPVVVAVHTLEPQSTIFYDSRECSSVVEAVVFRPDLVASGALSGDARAATILGCRVDQLASLNHALAPLVTKVKIQAQYARASPWLVTFQAFIQFTPICEFLSHRFSELVDLVKSSCHNTYSSTIWESARLDLTRAIQPEPAFLAVYSSNGNLTASCDDAVSASVREGRPLNLSVLREWLRQVPTPQAFRQYIAYSLSPLAVFVLDPAVTASLLTPIYSDRGTEGPPQWACRLAKCLQSVLLTAAIKSPFLSVVRWVVTCAGGGALLPQSNDDAGADLDNVSALGVVIEFNDDTVNDLEVEFLATVLTLDSRAALHMQHRLNRFLTASPRNGGVLPSAADRIRSAFEPKLLGSLFIHVMLSAEEENTLIADDALHIRNWLCHSIAADLPQCTKRFLERLTPAAQVELLIASAQSGNDKWRRLLAVRKLLKAVEVPKMIDWLQRRNCTDDVQEHVRALLLPDDWEAFRDAFISQNALWPLNPIDSSVEAANFATMTCQKFLMMITAKLFTNDTQTEPNFEQFAATCELIRRTSSPSSQRYAVEMILAHRSHLSPQRSNWAFAALWMVLPLAPGHITTADASIVLLVSQFLSANGVIQREFANVAKENYESISPMALALIGWVEYVPTTMLCALSRLGNRMWSGRIAVEHVQTKRFLDPVALPGDKHSPPYAVAFVPRPIPLDQRAGLLSSAMYTWDVAPMYVSYNVSNGVSRAIVLVNLQYLNWAYVARVTGQPIPSHIFIGVSMINLWFACFGEDVSKIVELFDFMNAGVGQRDMSSFLDIRTSNLGLPSEMPPLIVDVQLHRPMAATRLMDLSSPEGRSYTRECLVVPFPAVDNEDWSFLNADHSFRHLFVEGFAKVSALRYVKVADDLLTKGKADEITMYANDVLQPCQALIAGNMDDLSKLYCRTVSECMMDKSVHRGKLAMAAFSTKQIGFLVEVLQPNLKISKAVHDEIDYFLRTGHNAAALTAAEHLRNVVVDTDEPIAREAAGVFGLDTIVREVRVQQGYRIEFPIQTDVGHGGKISVEPIAPVIFERATQANQVQANSAFHGDDDTEGDDAVRQHMNAELARKQFSGRSIDVKHILRLANDIRPDEREAMCFYLTLQVTAGAECYLVENNGNLEISSDLQDRRVLNVFKHHGEAWNFCKCRTGPVTLVGRGFFLYRSKENSGGWRFYIGRSVSNRAHEVPQNRFHFWHIAAYHAALCLPVPSALKQLLYVLAEAVHKEIHSERQSEDVKRDNQGELPAKYEDKIAKILQVLVSAKSEDVKRALNVAKPLLAYTRLLLSAAERMRISGDEQWNKSLESFHSTFVAALVPPRIGCIYDAEIDVLSCVRKHNIADPEMASSIPKDGVPDPAWFIPHRVDNMDLSESDLEIVRESRGFLSRIMKGDLRSNILDCVRKLSSTSSNAFAECVLSDGPIDAKQKGANKSNTLRSDPRLSAAEKLKHAELALHPLPVKETWSMLLEWTNESIRREAELLSETSGGGTDENFIKDLRAKRAEARNILRDAVKQNPTSIHVNLGEGIEERVVNEIEHCWVHEDDTLDDKSAEAAPHILWKDYDPDGFQVESGESIGFVIDALFCYRNPREEVPAMLPPLAGKHVTFTSVAKPGCAIVIEQLHGKTNIAAEGPVILDAQAGSVIIRFSAGDLKDHHFKIVPESTTRDCVRLESVVAKTNGMMLGPSRTENNGWTLYKPSRNSDTQFFMMTVKDESTSSADAQFRALMFRWVTIIIGAPLSLGWKAFFLHHTHVHSRSKPPAVDGVVPTPLIAYSVAQLCPAQKLRDQILGALSFTPNRFCRRRDKFFGVTVTPHKLDLQSKEWSLISDRVGPVTLNPGDTESEQYRTVVRNFSTQTTHVIVEGKATIPDRLLKWCCEFTKRFPWRFIVFVQCEVYRNVPENRDRVVDMNDASRERPAPHEAFFRADLRSEYITLSESEAADVNLAPSSRLLNWPQKIKDFIESESSRDGRVVLLVSPPGAGKTMELRNLEFMMKANKKRFVNFDCSGDALVQQSLVTLLDDSLLGIELGSDKVVLIADEYHMLTHEKKSEFLRWVETKLGAMKVVLIANRDDADDEFLNQRLRNVSSGMQPPSIIWRARVSTSKMLEALSTVRMNAPATSQMAVTFLSTIRTLISDDVVSLRMTSDMCFFPYGNERAPTSLEFAVRSKLQPENALFVSTMIQSFDRFYAAFGTATKHDIIDAYNQVVSPIDLLTFTAMLPVMLLWDPELDVEHQTCDTFLSFVEFVGRTSAYTVHPVVRLAAWASYVVSEVRRNLPAELEEHWQQRSVCENVEILRTLDIVDHPSFFPLIFEAELSKVSLDVCDTLIFPHIPTLDGIYDALVRHEALDWSLIKQQWARDPVTNLDGIVKIANPSIVAPQTVLMHLSGQNTFGLLQREDRRQGNDEGAFEKIVLSDYPAEFISLERDRASPYFWCVWNRTVHLPLDNDGKLWIDFIVGTLPPQRMTIPNEAALALRARFLFWVAAYGRISKPFPDAEQRTITAARVVSRLADACFISDSEHARLWRSDVIAPAAVVGAASDMASVLSIDLAFRIATHNRKRPHSAWPREMQLLARLADPAVKFTIDDVAHLSDFVTFSDDTPSRIIGAILQATPAGGLPLKLQQILLELAIPVDQRDLNADLPQDTIAKNVCDALLQRMKTNATQLFKFPTQCAVGVILTRFVAAHRGL</sequence>
<protein>
    <submittedName>
        <fullName evidence="1">Uncharacterized protein</fullName>
    </submittedName>
</protein>
<dbReference type="InterPro" id="IPR027417">
    <property type="entry name" value="P-loop_NTPase"/>
</dbReference>
<accession>A0A0S4JFW3</accession>
<evidence type="ECO:0000313" key="2">
    <source>
        <dbReference type="Proteomes" id="UP000051952"/>
    </source>
</evidence>
<dbReference type="Proteomes" id="UP000051952">
    <property type="component" value="Unassembled WGS sequence"/>
</dbReference>
<reference evidence="2" key="1">
    <citation type="submission" date="2015-09" db="EMBL/GenBank/DDBJ databases">
        <authorList>
            <consortium name="Pathogen Informatics"/>
        </authorList>
    </citation>
    <scope>NUCLEOTIDE SEQUENCE [LARGE SCALE GENOMIC DNA]</scope>
    <source>
        <strain evidence="2">Lake Konstanz</strain>
    </source>
</reference>
<evidence type="ECO:0000313" key="1">
    <source>
        <dbReference type="EMBL" id="CUG90392.1"/>
    </source>
</evidence>
<name>A0A0S4JFW3_BODSA</name>
<dbReference type="EMBL" id="CYKH01001819">
    <property type="protein sequence ID" value="CUG90392.1"/>
    <property type="molecule type" value="Genomic_DNA"/>
</dbReference>
<dbReference type="OrthoDB" id="417798at2759"/>
<organism evidence="1 2">
    <name type="scientific">Bodo saltans</name>
    <name type="common">Flagellated protozoan</name>
    <dbReference type="NCBI Taxonomy" id="75058"/>
    <lineage>
        <taxon>Eukaryota</taxon>
        <taxon>Discoba</taxon>
        <taxon>Euglenozoa</taxon>
        <taxon>Kinetoplastea</taxon>
        <taxon>Metakinetoplastina</taxon>
        <taxon>Eubodonida</taxon>
        <taxon>Bodonidae</taxon>
        <taxon>Bodo</taxon>
    </lineage>
</organism>
<keyword evidence="2" id="KW-1185">Reference proteome</keyword>
<dbReference type="VEuPathDB" id="TriTrypDB:BSAL_26480"/>